<evidence type="ECO:0000256" key="4">
    <source>
        <dbReference type="ARBA" id="ARBA00023004"/>
    </source>
</evidence>
<dbReference type="GO" id="GO:0046872">
    <property type="term" value="F:metal ion binding"/>
    <property type="evidence" value="ECO:0007669"/>
    <property type="project" value="UniProtKB-KW"/>
</dbReference>
<dbReference type="PANTHER" id="PTHR40562">
    <property type="match status" value="1"/>
</dbReference>
<gene>
    <name evidence="8" type="ORF">HNR67_000038</name>
</gene>
<dbReference type="Proteomes" id="UP000533598">
    <property type="component" value="Unassembled WGS sequence"/>
</dbReference>
<dbReference type="EMBL" id="JACHMH010000001">
    <property type="protein sequence ID" value="MBB4673920.1"/>
    <property type="molecule type" value="Genomic_DNA"/>
</dbReference>
<keyword evidence="1" id="KW-0001">2Fe-2S</keyword>
<evidence type="ECO:0000256" key="1">
    <source>
        <dbReference type="ARBA" id="ARBA00022714"/>
    </source>
</evidence>
<dbReference type="InterPro" id="IPR012748">
    <property type="entry name" value="Rieske-like_NirD"/>
</dbReference>
<name>A0A7W7C3R9_9PSEU</name>
<evidence type="ECO:0000256" key="5">
    <source>
        <dbReference type="ARBA" id="ARBA00023014"/>
    </source>
</evidence>
<dbReference type="GO" id="GO:0004497">
    <property type="term" value="F:monooxygenase activity"/>
    <property type="evidence" value="ECO:0007669"/>
    <property type="project" value="UniProtKB-ARBA"/>
</dbReference>
<evidence type="ECO:0000256" key="2">
    <source>
        <dbReference type="ARBA" id="ARBA00022723"/>
    </source>
</evidence>
<sequence>MTAVDAWVPVCRYTALLPERGAAALLPGGVQVALFRTHDGQVHALGNIDPFSQAAVISRGIVGDRGGEPVVTSPMHKQPFALRTGECLDSPAVSLPRYAVRVDAGTVYVELP</sequence>
<protein>
    <submittedName>
        <fullName evidence="8">Nitrite reductase (NADH) small subunit</fullName>
        <ecNumber evidence="8">1.7.1.15</ecNumber>
    </submittedName>
</protein>
<dbReference type="GO" id="GO:0051537">
    <property type="term" value="F:2 iron, 2 sulfur cluster binding"/>
    <property type="evidence" value="ECO:0007669"/>
    <property type="project" value="UniProtKB-KW"/>
</dbReference>
<keyword evidence="5" id="KW-0411">Iron-sulfur</keyword>
<dbReference type="SUPFAM" id="SSF50022">
    <property type="entry name" value="ISP domain"/>
    <property type="match status" value="1"/>
</dbReference>
<evidence type="ECO:0000259" key="7">
    <source>
        <dbReference type="PROSITE" id="PS51296"/>
    </source>
</evidence>
<dbReference type="PANTHER" id="PTHR40562:SF1">
    <property type="entry name" value="NITRITE REDUCTASE (NADH) SMALL SUBUNIT"/>
    <property type="match status" value="1"/>
</dbReference>
<dbReference type="InterPro" id="IPR017881">
    <property type="entry name" value="NirD"/>
</dbReference>
<comment type="caution">
    <text evidence="8">The sequence shown here is derived from an EMBL/GenBank/DDBJ whole genome shotgun (WGS) entry which is preliminary data.</text>
</comment>
<keyword evidence="6" id="KW-0534">Nitrate assimilation</keyword>
<dbReference type="NCBIfam" id="TIGR02378">
    <property type="entry name" value="nirD_assim_sml"/>
    <property type="match status" value="1"/>
</dbReference>
<dbReference type="GO" id="GO:0042128">
    <property type="term" value="P:nitrate assimilation"/>
    <property type="evidence" value="ECO:0007669"/>
    <property type="project" value="UniProtKB-KW"/>
</dbReference>
<evidence type="ECO:0000313" key="9">
    <source>
        <dbReference type="Proteomes" id="UP000533598"/>
    </source>
</evidence>
<accession>A0A7W7C3R9</accession>
<proteinExistence type="predicted"/>
<keyword evidence="4" id="KW-0408">Iron</keyword>
<keyword evidence="9" id="KW-1185">Reference proteome</keyword>
<reference evidence="8 9" key="1">
    <citation type="submission" date="2020-08" db="EMBL/GenBank/DDBJ databases">
        <title>Sequencing the genomes of 1000 actinobacteria strains.</title>
        <authorList>
            <person name="Klenk H.-P."/>
        </authorList>
    </citation>
    <scope>NUCLEOTIDE SEQUENCE [LARGE SCALE GENOMIC DNA]</scope>
    <source>
        <strain evidence="8 9">DSM 44230</strain>
    </source>
</reference>
<dbReference type="AlphaFoldDB" id="A0A7W7C3R9"/>
<dbReference type="RefSeq" id="WP_184999976.1">
    <property type="nucleotide sequence ID" value="NZ_BAAAUI010000013.1"/>
</dbReference>
<dbReference type="GO" id="GO:0016705">
    <property type="term" value="F:oxidoreductase activity, acting on paired donors, with incorporation or reduction of molecular oxygen"/>
    <property type="evidence" value="ECO:0007669"/>
    <property type="project" value="UniProtKB-ARBA"/>
</dbReference>
<evidence type="ECO:0000256" key="6">
    <source>
        <dbReference type="ARBA" id="ARBA00023063"/>
    </source>
</evidence>
<organism evidence="8 9">
    <name type="scientific">Crossiella cryophila</name>
    <dbReference type="NCBI Taxonomy" id="43355"/>
    <lineage>
        <taxon>Bacteria</taxon>
        <taxon>Bacillati</taxon>
        <taxon>Actinomycetota</taxon>
        <taxon>Actinomycetes</taxon>
        <taxon>Pseudonocardiales</taxon>
        <taxon>Pseudonocardiaceae</taxon>
        <taxon>Crossiella</taxon>
    </lineage>
</organism>
<dbReference type="PROSITE" id="PS51296">
    <property type="entry name" value="RIESKE"/>
    <property type="match status" value="1"/>
</dbReference>
<dbReference type="GO" id="GO:0106316">
    <property type="term" value="F:nitrite reductase (NADH) activity"/>
    <property type="evidence" value="ECO:0007669"/>
    <property type="project" value="UniProtKB-EC"/>
</dbReference>
<evidence type="ECO:0000256" key="3">
    <source>
        <dbReference type="ARBA" id="ARBA00023002"/>
    </source>
</evidence>
<dbReference type="PROSITE" id="PS51300">
    <property type="entry name" value="NIRD"/>
    <property type="match status" value="1"/>
</dbReference>
<dbReference type="EC" id="1.7.1.15" evidence="8"/>
<dbReference type="Pfam" id="PF13806">
    <property type="entry name" value="Rieske_2"/>
    <property type="match status" value="1"/>
</dbReference>
<keyword evidence="2" id="KW-0479">Metal-binding</keyword>
<dbReference type="Gene3D" id="2.102.10.10">
    <property type="entry name" value="Rieske [2Fe-2S] iron-sulphur domain"/>
    <property type="match status" value="1"/>
</dbReference>
<dbReference type="InterPro" id="IPR036922">
    <property type="entry name" value="Rieske_2Fe-2S_sf"/>
</dbReference>
<dbReference type="CDD" id="cd03529">
    <property type="entry name" value="Rieske_NirD"/>
    <property type="match status" value="1"/>
</dbReference>
<feature type="domain" description="Rieske" evidence="7">
    <location>
        <begin position="9"/>
        <end position="109"/>
    </location>
</feature>
<evidence type="ECO:0000313" key="8">
    <source>
        <dbReference type="EMBL" id="MBB4673920.1"/>
    </source>
</evidence>
<dbReference type="InterPro" id="IPR017941">
    <property type="entry name" value="Rieske_2Fe-2S"/>
</dbReference>
<keyword evidence="3 8" id="KW-0560">Oxidoreductase</keyword>